<protein>
    <submittedName>
        <fullName evidence="6">Collagenase-like</fullName>
    </submittedName>
</protein>
<reference evidence="6" key="1">
    <citation type="submission" date="2025-08" db="UniProtKB">
        <authorList>
            <consortium name="RefSeq"/>
        </authorList>
    </citation>
    <scope>IDENTIFICATION</scope>
    <source>
        <tissue evidence="6">Whole body</tissue>
    </source>
</reference>
<dbReference type="Gene3D" id="2.40.10.10">
    <property type="entry name" value="Trypsin-like serine proteases"/>
    <property type="match status" value="1"/>
</dbReference>
<evidence type="ECO:0000256" key="1">
    <source>
        <dbReference type="ARBA" id="ARBA00023157"/>
    </source>
</evidence>
<keyword evidence="1" id="KW-1015">Disulfide bond</keyword>
<dbReference type="InterPro" id="IPR001314">
    <property type="entry name" value="Peptidase_S1A"/>
</dbReference>
<dbReference type="GeneID" id="135193887"/>
<comment type="similarity">
    <text evidence="2">Belongs to the peptidase S1 family. CLIP subfamily.</text>
</comment>
<dbReference type="SUPFAM" id="SSF50494">
    <property type="entry name" value="Trypsin-like serine proteases"/>
    <property type="match status" value="1"/>
</dbReference>
<dbReference type="RefSeq" id="XP_064074300.1">
    <property type="nucleotide sequence ID" value="XM_064218230.1"/>
</dbReference>
<dbReference type="InterPro" id="IPR033116">
    <property type="entry name" value="TRYPSIN_SER"/>
</dbReference>
<dbReference type="InterPro" id="IPR051487">
    <property type="entry name" value="Ser/Thr_Proteases_Immune/Dev"/>
</dbReference>
<evidence type="ECO:0000259" key="4">
    <source>
        <dbReference type="PROSITE" id="PS50240"/>
    </source>
</evidence>
<name>A0ABM4ASM0_VANTA</name>
<feature type="chain" id="PRO_5046489800" evidence="3">
    <location>
        <begin position="17"/>
        <end position="302"/>
    </location>
</feature>
<accession>A0ABM4ASM0</accession>
<keyword evidence="5" id="KW-1185">Reference proteome</keyword>
<keyword evidence="3" id="KW-0732">Signal</keyword>
<gene>
    <name evidence="6" type="primary">LOC135193887</name>
</gene>
<dbReference type="PROSITE" id="PS00135">
    <property type="entry name" value="TRYPSIN_SER"/>
    <property type="match status" value="1"/>
</dbReference>
<dbReference type="Pfam" id="PF00089">
    <property type="entry name" value="Trypsin"/>
    <property type="match status" value="1"/>
</dbReference>
<dbReference type="InterPro" id="IPR009003">
    <property type="entry name" value="Peptidase_S1_PA"/>
</dbReference>
<dbReference type="PANTHER" id="PTHR24256">
    <property type="entry name" value="TRYPTASE-RELATED"/>
    <property type="match status" value="1"/>
</dbReference>
<evidence type="ECO:0000313" key="6">
    <source>
        <dbReference type="RefSeq" id="XP_064074300.1"/>
    </source>
</evidence>
<dbReference type="InterPro" id="IPR043504">
    <property type="entry name" value="Peptidase_S1_PA_chymotrypsin"/>
</dbReference>
<proteinExistence type="inferred from homology"/>
<evidence type="ECO:0000256" key="3">
    <source>
        <dbReference type="SAM" id="SignalP"/>
    </source>
</evidence>
<feature type="signal peptide" evidence="3">
    <location>
        <begin position="1"/>
        <end position="16"/>
    </location>
</feature>
<organism evidence="5 6">
    <name type="scientific">Vanessa tameamea</name>
    <name type="common">Kamehameha butterfly</name>
    <dbReference type="NCBI Taxonomy" id="334116"/>
    <lineage>
        <taxon>Eukaryota</taxon>
        <taxon>Metazoa</taxon>
        <taxon>Ecdysozoa</taxon>
        <taxon>Arthropoda</taxon>
        <taxon>Hexapoda</taxon>
        <taxon>Insecta</taxon>
        <taxon>Pterygota</taxon>
        <taxon>Neoptera</taxon>
        <taxon>Endopterygota</taxon>
        <taxon>Lepidoptera</taxon>
        <taxon>Glossata</taxon>
        <taxon>Ditrysia</taxon>
        <taxon>Papilionoidea</taxon>
        <taxon>Nymphalidae</taxon>
        <taxon>Nymphalinae</taxon>
        <taxon>Vanessa</taxon>
    </lineage>
</organism>
<evidence type="ECO:0000313" key="5">
    <source>
        <dbReference type="Proteomes" id="UP001652626"/>
    </source>
</evidence>
<dbReference type="PROSITE" id="PS50240">
    <property type="entry name" value="TRYPSIN_DOM"/>
    <property type="match status" value="1"/>
</dbReference>
<feature type="domain" description="Peptidase S1" evidence="4">
    <location>
        <begin position="38"/>
        <end position="280"/>
    </location>
</feature>
<dbReference type="Proteomes" id="UP001652626">
    <property type="component" value="Chromosome 21"/>
</dbReference>
<dbReference type="CDD" id="cd00190">
    <property type="entry name" value="Tryp_SPc"/>
    <property type="match status" value="1"/>
</dbReference>
<dbReference type="SMART" id="SM00020">
    <property type="entry name" value="Tryp_SPc"/>
    <property type="match status" value="1"/>
</dbReference>
<sequence>MLKYAWGLLVLGIVQANPVHKDGPVGFMEDIKRSTSRVSGGWPAQEGQFPYQVSIRMVNIEGLVISCGGSIIHNEWIITSAHCLALRPSYIVRLGTTDLHRPAYMLEHSIRDAILHPDFDLSNANRVQPPDIAVLKLSISIPYGPTIQPIRLQSSEQKDYNYEDQVVIVSGFGYDDDSWNGGQASDYLLWTKLRGLSNEECRTYFNSVFPSTVCARHYNHTNQSACHGDSGGPLTVVDKDGEPTMIGIVHYASWRGCTSEWPTAYVRPGHFHNWLNQATGINFDWSYAEIEDTSNTFISINK</sequence>
<dbReference type="InterPro" id="IPR001254">
    <property type="entry name" value="Trypsin_dom"/>
</dbReference>
<dbReference type="PRINTS" id="PR00722">
    <property type="entry name" value="CHYMOTRYPSIN"/>
</dbReference>
<evidence type="ECO:0000256" key="2">
    <source>
        <dbReference type="ARBA" id="ARBA00024195"/>
    </source>
</evidence>